<dbReference type="Pfam" id="PF01297">
    <property type="entry name" value="ZnuA"/>
    <property type="match status" value="1"/>
</dbReference>
<accession>A0ABV4TUC0</accession>
<evidence type="ECO:0000256" key="1">
    <source>
        <dbReference type="SAM" id="SignalP"/>
    </source>
</evidence>
<dbReference type="InterPro" id="IPR006127">
    <property type="entry name" value="ZnuA-like"/>
</dbReference>
<dbReference type="PANTHER" id="PTHR42953:SF2">
    <property type="entry name" value="ADHESION PROTEIN"/>
    <property type="match status" value="1"/>
</dbReference>
<proteinExistence type="predicted"/>
<dbReference type="InterPro" id="IPR006129">
    <property type="entry name" value="AdhesinB"/>
</dbReference>
<feature type="signal peptide" evidence="1">
    <location>
        <begin position="1"/>
        <end position="20"/>
    </location>
</feature>
<name>A0ABV4TUC0_9GAMM</name>
<comment type="caution">
    <text evidence="2">The sequence shown here is derived from an EMBL/GenBank/DDBJ whole genome shotgun (WGS) entry which is preliminary data.</text>
</comment>
<dbReference type="EMBL" id="JBGUAW010000003">
    <property type="protein sequence ID" value="MFA9460224.1"/>
    <property type="molecule type" value="Genomic_DNA"/>
</dbReference>
<protein>
    <submittedName>
        <fullName evidence="2">Metal ABC transporter substrate-binding protein</fullName>
    </submittedName>
</protein>
<sequence>MKRLLFSLALLLAMAAPAVAEVRVAATTTSMAMLARTVGGEQVSVTTLAPPDRDAHYLQAKPSMIRVLRRADLVLAVGGELEVGWLPAAVDNAANPAIQPGREGYFEAAAQVELTGKYQRADRAMGDVHPSGDPHVNLDPVRMASVAEALAARLGELDRAHREAFRQRAEELGSAVQRRLPGWKEQVADAPGVVAFHKDINYLMQRLEVPIHGYLEPKPGIPPSASHLSSLIRKLKDGEPGVIIRHPYHPRGPVRKVAEATGWDTASLPLDPALGATAEDYFGLIDDYVSAIAGAR</sequence>
<dbReference type="InterPro" id="IPR050492">
    <property type="entry name" value="Bact_metal-bind_prot9"/>
</dbReference>
<gene>
    <name evidence="2" type="ORF">ACERLL_05230</name>
</gene>
<evidence type="ECO:0000313" key="2">
    <source>
        <dbReference type="EMBL" id="MFA9460224.1"/>
    </source>
</evidence>
<reference evidence="2 3" key="1">
    <citation type="submission" date="2024-08" db="EMBL/GenBank/DDBJ databases">
        <title>Whole-genome sequencing of halo(alkali)philic microorganisms from hypersaline lakes.</title>
        <authorList>
            <person name="Sorokin D.Y."/>
            <person name="Merkel A.Y."/>
            <person name="Messina E."/>
            <person name="Yakimov M."/>
        </authorList>
    </citation>
    <scope>NUCLEOTIDE SEQUENCE [LARGE SCALE GENOMIC DNA]</scope>
    <source>
        <strain evidence="2 3">Cl-TMA</strain>
    </source>
</reference>
<keyword evidence="1" id="KW-0732">Signal</keyword>
<keyword evidence="3" id="KW-1185">Reference proteome</keyword>
<feature type="chain" id="PRO_5047459032" evidence="1">
    <location>
        <begin position="21"/>
        <end position="296"/>
    </location>
</feature>
<dbReference type="RefSeq" id="WP_373655008.1">
    <property type="nucleotide sequence ID" value="NZ_JBGUAW010000003.1"/>
</dbReference>
<dbReference type="Gene3D" id="3.40.50.1980">
    <property type="entry name" value="Nitrogenase molybdenum iron protein domain"/>
    <property type="match status" value="2"/>
</dbReference>
<evidence type="ECO:0000313" key="3">
    <source>
        <dbReference type="Proteomes" id="UP001575181"/>
    </source>
</evidence>
<dbReference type="SUPFAM" id="SSF53807">
    <property type="entry name" value="Helical backbone' metal receptor"/>
    <property type="match status" value="1"/>
</dbReference>
<dbReference type="PRINTS" id="PR00691">
    <property type="entry name" value="ADHESINB"/>
</dbReference>
<dbReference type="PANTHER" id="PTHR42953">
    <property type="entry name" value="HIGH-AFFINITY ZINC UPTAKE SYSTEM PROTEIN ZNUA-RELATED"/>
    <property type="match status" value="1"/>
</dbReference>
<dbReference type="Proteomes" id="UP001575181">
    <property type="component" value="Unassembled WGS sequence"/>
</dbReference>
<organism evidence="2 3">
    <name type="scientific">Thiohalorhabdus methylotrophus</name>
    <dbReference type="NCBI Taxonomy" id="3242694"/>
    <lineage>
        <taxon>Bacteria</taxon>
        <taxon>Pseudomonadati</taxon>
        <taxon>Pseudomonadota</taxon>
        <taxon>Gammaproteobacteria</taxon>
        <taxon>Thiohalorhabdales</taxon>
        <taxon>Thiohalorhabdaceae</taxon>
        <taxon>Thiohalorhabdus</taxon>
    </lineage>
</organism>